<evidence type="ECO:0000313" key="1">
    <source>
        <dbReference type="EnsemblPlants" id="AVESA.00010b.r2.1CG0118680.1.CDS"/>
    </source>
</evidence>
<reference evidence="1" key="1">
    <citation type="submission" date="2021-05" db="EMBL/GenBank/DDBJ databases">
        <authorList>
            <person name="Scholz U."/>
            <person name="Mascher M."/>
            <person name="Fiebig A."/>
        </authorList>
    </citation>
    <scope>NUCLEOTIDE SEQUENCE [LARGE SCALE GENOMIC DNA]</scope>
</reference>
<dbReference type="EnsemblPlants" id="AVESA.00010b.r2.1CG0118680.1">
    <property type="protein sequence ID" value="AVESA.00010b.r2.1CG0118680.1.CDS"/>
    <property type="gene ID" value="AVESA.00010b.r2.1CG0118680"/>
</dbReference>
<organism evidence="1 2">
    <name type="scientific">Avena sativa</name>
    <name type="common">Oat</name>
    <dbReference type="NCBI Taxonomy" id="4498"/>
    <lineage>
        <taxon>Eukaryota</taxon>
        <taxon>Viridiplantae</taxon>
        <taxon>Streptophyta</taxon>
        <taxon>Embryophyta</taxon>
        <taxon>Tracheophyta</taxon>
        <taxon>Spermatophyta</taxon>
        <taxon>Magnoliopsida</taxon>
        <taxon>Liliopsida</taxon>
        <taxon>Poales</taxon>
        <taxon>Poaceae</taxon>
        <taxon>BOP clade</taxon>
        <taxon>Pooideae</taxon>
        <taxon>Poodae</taxon>
        <taxon>Poeae</taxon>
        <taxon>Poeae Chloroplast Group 1 (Aveneae type)</taxon>
        <taxon>Aveninae</taxon>
        <taxon>Avena</taxon>
    </lineage>
</organism>
<evidence type="ECO:0000313" key="2">
    <source>
        <dbReference type="Proteomes" id="UP001732700"/>
    </source>
</evidence>
<proteinExistence type="predicted"/>
<accession>A0ACD5TS14</accession>
<reference evidence="1" key="2">
    <citation type="submission" date="2025-09" db="UniProtKB">
        <authorList>
            <consortium name="EnsemblPlants"/>
        </authorList>
    </citation>
    <scope>IDENTIFICATION</scope>
</reference>
<dbReference type="Proteomes" id="UP001732700">
    <property type="component" value="Chromosome 1C"/>
</dbReference>
<protein>
    <submittedName>
        <fullName evidence="1">Uncharacterized protein</fullName>
    </submittedName>
</protein>
<name>A0ACD5TS14_AVESA</name>
<keyword evidence="2" id="KW-1185">Reference proteome</keyword>
<sequence length="538" mass="60397">MYAESCKKLVCGRAAAAGLLLPLLVLVVLKTDFLPQVTHVGEASITQIPDFFFSLRPYGRVPLLKTNKVQYPSATKENVDQSVTQDQKVSSPDSIEEAPQSPASGDKITGDGAGATKDRKHEKEFLANNGETDAFSQNTDVAAPRSKLRCDFSNARMDICAMEGDVRMHGKSATVYVVAASDDSYRPVNGTVTIHPYTRKWEVHTMQMVRKVTIHSSAPIVTTYDPAPPRCTVAHDIPAVAFSTTNAYSENFFHAMDDIIIPLYNTAREYNGHVQLVATNYNRKWIEKYRHILVALSIYPIIDFDADEAVRCFPSIHLGIESHDELMINPALSRKGYSMMDFREFLRSAYSLKHAWADPVNQRSGKRPRLVMVLRRRSRAITNEVEAIATAIEVGFEVVAAGPEMVQDVAQFAEVVNSCNVMVGVHGAGLTNMMFLPHNGTMMQIIPWGHMRDICWHEFGRSLPDMGLRYVEYEVTAEETTLKEVYPKDHAIFTDPISIHKQGFTRLWEIFLNGQNITLDIDRFRGVMQQVYRSVTIT</sequence>